<dbReference type="AlphaFoldDB" id="A0A7H0EWL9"/>
<accession>A0A7H0EWL9</accession>
<evidence type="ECO:0000313" key="2">
    <source>
        <dbReference type="Proteomes" id="UP000516013"/>
    </source>
</evidence>
<dbReference type="RefSeq" id="WP_187705098.1">
    <property type="nucleotide sequence ID" value="NZ_CP060822.1"/>
</dbReference>
<dbReference type="EMBL" id="CP060822">
    <property type="protein sequence ID" value="QNP28185.1"/>
    <property type="molecule type" value="Genomic_DNA"/>
</dbReference>
<proteinExistence type="predicted"/>
<gene>
    <name evidence="1" type="ORF">IAR63_09505</name>
</gene>
<organism evidence="1 2">
    <name type="scientific">Cylindrospermopsis curvispora GIHE-G1</name>
    <dbReference type="NCBI Taxonomy" id="2666332"/>
    <lineage>
        <taxon>Bacteria</taxon>
        <taxon>Bacillati</taxon>
        <taxon>Cyanobacteriota</taxon>
        <taxon>Cyanophyceae</taxon>
        <taxon>Nostocales</taxon>
        <taxon>Aphanizomenonaceae</taxon>
        <taxon>Cylindrospermopsis</taxon>
    </lineage>
</organism>
<keyword evidence="2" id="KW-1185">Reference proteome</keyword>
<reference evidence="1 2" key="1">
    <citation type="submission" date="2020-08" db="EMBL/GenBank/DDBJ databases">
        <title>Complete genome sequence of Raphidiopsis curvispora isolated from drinking water reservoir in South Korea.</title>
        <authorList>
            <person name="Jeong J."/>
        </authorList>
    </citation>
    <scope>NUCLEOTIDE SEQUENCE [LARGE SCALE GENOMIC DNA]</scope>
    <source>
        <strain evidence="1 2">GIHE-G1</strain>
    </source>
</reference>
<dbReference type="KEGG" id="ccur:IAR63_09505"/>
<protein>
    <submittedName>
        <fullName evidence="1">Uncharacterized protein</fullName>
    </submittedName>
</protein>
<sequence>MSIFDMDLERGSLHLSFSSDRTRIFKENAIAHPKSSPFRSWQLYYIIVGTL</sequence>
<dbReference type="Proteomes" id="UP000516013">
    <property type="component" value="Chromosome"/>
</dbReference>
<name>A0A7H0EWL9_9CYAN</name>
<evidence type="ECO:0000313" key="1">
    <source>
        <dbReference type="EMBL" id="QNP28185.1"/>
    </source>
</evidence>